<evidence type="ECO:0000313" key="5">
    <source>
        <dbReference type="Proteomes" id="UP001223743"/>
    </source>
</evidence>
<organism evidence="4 5">
    <name type="scientific">Kaistia geumhonensis</name>
    <dbReference type="NCBI Taxonomy" id="410839"/>
    <lineage>
        <taxon>Bacteria</taxon>
        <taxon>Pseudomonadati</taxon>
        <taxon>Pseudomonadota</taxon>
        <taxon>Alphaproteobacteria</taxon>
        <taxon>Hyphomicrobiales</taxon>
        <taxon>Kaistiaceae</taxon>
        <taxon>Kaistia</taxon>
    </lineage>
</organism>
<evidence type="ECO:0000256" key="2">
    <source>
        <dbReference type="ARBA" id="ARBA00022801"/>
    </source>
</evidence>
<dbReference type="Gene3D" id="3.40.50.1820">
    <property type="entry name" value="alpha/beta hydrolase"/>
    <property type="match status" value="1"/>
</dbReference>
<dbReference type="SUPFAM" id="SSF53474">
    <property type="entry name" value="alpha/beta-Hydrolases"/>
    <property type="match status" value="1"/>
</dbReference>
<dbReference type="InterPro" id="IPR006311">
    <property type="entry name" value="TAT_signal"/>
</dbReference>
<dbReference type="PROSITE" id="PS51318">
    <property type="entry name" value="TAT"/>
    <property type="match status" value="1"/>
</dbReference>
<sequence>MTTIGPTRRGMLAGVFGTALMPALPFGLGALVPAGARADALTSAATLAGREVPARLLPVPDTVSAALRPVFAAPPTPGWDRFPAGTDTAGWRALQRQTGAGPHPILAEIGERLGVSVTRAVLGGVPVFVSKPANMPPRNRDRVLMHLHGGGYVLFPGEIGAGEGMMMAGYGGFTVVSVDYRMAPDFPFPAALDDAASVWKALLAEHHPRRMAVFGTSAGGGLTLALMLKAKAEGFLMPAAIAPGSPWVDLAPRGDTLAANEFVDNVLVSIDGWVGTAGRLYAGTTSLDNPFLSPINGDFRGLPPAILTSGTRDLLLSDTVRAHRKLRQAGVEAALQVFEAQSHAQFLTPFVPETEEAFGEITAFFDRHLAV</sequence>
<comment type="caution">
    <text evidence="4">The sequence shown here is derived from an EMBL/GenBank/DDBJ whole genome shotgun (WGS) entry which is preliminary data.</text>
</comment>
<feature type="domain" description="Alpha/beta hydrolase fold-3" evidence="3">
    <location>
        <begin position="144"/>
        <end position="344"/>
    </location>
</feature>
<protein>
    <submittedName>
        <fullName evidence="4">Acetyl esterase/lipase</fullName>
    </submittedName>
</protein>
<keyword evidence="2" id="KW-0378">Hydrolase</keyword>
<dbReference type="InterPro" id="IPR029058">
    <property type="entry name" value="AB_hydrolase_fold"/>
</dbReference>
<evidence type="ECO:0000313" key="4">
    <source>
        <dbReference type="EMBL" id="MDQ0518327.1"/>
    </source>
</evidence>
<dbReference type="Pfam" id="PF07859">
    <property type="entry name" value="Abhydrolase_3"/>
    <property type="match status" value="1"/>
</dbReference>
<keyword evidence="5" id="KW-1185">Reference proteome</keyword>
<dbReference type="PANTHER" id="PTHR48081">
    <property type="entry name" value="AB HYDROLASE SUPERFAMILY PROTEIN C4A8.06C"/>
    <property type="match status" value="1"/>
</dbReference>
<dbReference type="Proteomes" id="UP001223743">
    <property type="component" value="Unassembled WGS sequence"/>
</dbReference>
<dbReference type="RefSeq" id="WP_266283804.1">
    <property type="nucleotide sequence ID" value="NZ_JAPKNF010000003.1"/>
</dbReference>
<reference evidence="4 5" key="1">
    <citation type="submission" date="2023-07" db="EMBL/GenBank/DDBJ databases">
        <title>Genomic Encyclopedia of Type Strains, Phase IV (KMG-IV): sequencing the most valuable type-strain genomes for metagenomic binning, comparative biology and taxonomic classification.</title>
        <authorList>
            <person name="Goeker M."/>
        </authorList>
    </citation>
    <scope>NUCLEOTIDE SEQUENCE [LARGE SCALE GENOMIC DNA]</scope>
    <source>
        <strain evidence="4 5">B1-1</strain>
    </source>
</reference>
<dbReference type="InterPro" id="IPR013094">
    <property type="entry name" value="AB_hydrolase_3"/>
</dbReference>
<evidence type="ECO:0000256" key="1">
    <source>
        <dbReference type="ARBA" id="ARBA00010515"/>
    </source>
</evidence>
<dbReference type="EMBL" id="JAUSWJ010000001">
    <property type="protein sequence ID" value="MDQ0518327.1"/>
    <property type="molecule type" value="Genomic_DNA"/>
</dbReference>
<accession>A0ABU0MBP4</accession>
<evidence type="ECO:0000259" key="3">
    <source>
        <dbReference type="Pfam" id="PF07859"/>
    </source>
</evidence>
<dbReference type="PANTHER" id="PTHR48081:SF30">
    <property type="entry name" value="ACETYL-HYDROLASE LIPR-RELATED"/>
    <property type="match status" value="1"/>
</dbReference>
<gene>
    <name evidence="4" type="ORF">QO015_003940</name>
</gene>
<dbReference type="InterPro" id="IPR050300">
    <property type="entry name" value="GDXG_lipolytic_enzyme"/>
</dbReference>
<proteinExistence type="inferred from homology"/>
<comment type="similarity">
    <text evidence="1">Belongs to the 'GDXG' lipolytic enzyme family.</text>
</comment>
<name>A0ABU0MBP4_9HYPH</name>